<keyword evidence="2" id="KW-1185">Reference proteome</keyword>
<gene>
    <name evidence="1" type="ORF">F5148DRAFT_1368790</name>
</gene>
<protein>
    <submittedName>
        <fullName evidence="1">Uncharacterized protein</fullName>
    </submittedName>
</protein>
<dbReference type="Proteomes" id="UP001207468">
    <property type="component" value="Unassembled WGS sequence"/>
</dbReference>
<dbReference type="EMBL" id="JAGFNK010000151">
    <property type="protein sequence ID" value="KAI9464285.1"/>
    <property type="molecule type" value="Genomic_DNA"/>
</dbReference>
<reference evidence="1" key="1">
    <citation type="submission" date="2021-03" db="EMBL/GenBank/DDBJ databases">
        <title>Evolutionary priming and transition to the ectomycorrhizal habit in an iconic lineage of mushroom-forming fungi: is preadaptation a requirement?</title>
        <authorList>
            <consortium name="DOE Joint Genome Institute"/>
            <person name="Looney B.P."/>
            <person name="Miyauchi S."/>
            <person name="Morin E."/>
            <person name="Drula E."/>
            <person name="Courty P.E."/>
            <person name="Chicoki N."/>
            <person name="Fauchery L."/>
            <person name="Kohler A."/>
            <person name="Kuo A."/>
            <person name="LaButti K."/>
            <person name="Pangilinan J."/>
            <person name="Lipzen A."/>
            <person name="Riley R."/>
            <person name="Andreopoulos W."/>
            <person name="He G."/>
            <person name="Johnson J."/>
            <person name="Barry K.W."/>
            <person name="Grigoriev I.V."/>
            <person name="Nagy L."/>
            <person name="Hibbett D."/>
            <person name="Henrissat B."/>
            <person name="Matheny P.B."/>
            <person name="Labbe J."/>
            <person name="Martin A.F."/>
        </authorList>
    </citation>
    <scope>NUCLEOTIDE SEQUENCE</scope>
    <source>
        <strain evidence="1">BPL698</strain>
    </source>
</reference>
<evidence type="ECO:0000313" key="1">
    <source>
        <dbReference type="EMBL" id="KAI9464285.1"/>
    </source>
</evidence>
<organism evidence="1 2">
    <name type="scientific">Russula earlei</name>
    <dbReference type="NCBI Taxonomy" id="71964"/>
    <lineage>
        <taxon>Eukaryota</taxon>
        <taxon>Fungi</taxon>
        <taxon>Dikarya</taxon>
        <taxon>Basidiomycota</taxon>
        <taxon>Agaricomycotina</taxon>
        <taxon>Agaricomycetes</taxon>
        <taxon>Russulales</taxon>
        <taxon>Russulaceae</taxon>
        <taxon>Russula</taxon>
    </lineage>
</organism>
<evidence type="ECO:0000313" key="2">
    <source>
        <dbReference type="Proteomes" id="UP001207468"/>
    </source>
</evidence>
<proteinExistence type="predicted"/>
<accession>A0ACC0U667</accession>
<sequence length="247" mass="25335">MVKGLRCERVACAEAWHAHVVGGEDWAMRCEEGGKRYGSPYTDEAATETGGVETTETGTVGVMGAVGNAEMTGAVAAVDKTRVAVMVKVDDAGTARAGGAKVMTAGESKMAAVNKVMGMVDEVGAAGTMGAGDMKAMTGNAGTMAGAGVGMGTKFAFPLNVARVIDHSIEYLLTFIIFFVAHPYARGQVIWSRISMMEGAAAIAGVEAKHELEGGCATDAAETAGMVGMRVKDGWNGEARGAMSGWP</sequence>
<name>A0ACC0U667_9AGAM</name>
<comment type="caution">
    <text evidence="1">The sequence shown here is derived from an EMBL/GenBank/DDBJ whole genome shotgun (WGS) entry which is preliminary data.</text>
</comment>